<evidence type="ECO:0000259" key="3">
    <source>
        <dbReference type="PROSITE" id="PS01180"/>
    </source>
</evidence>
<accession>A0A0B1TFW8</accession>
<organism evidence="4 5">
    <name type="scientific">Oesophagostomum dentatum</name>
    <name type="common">Nodular worm</name>
    <dbReference type="NCBI Taxonomy" id="61180"/>
    <lineage>
        <taxon>Eukaryota</taxon>
        <taxon>Metazoa</taxon>
        <taxon>Ecdysozoa</taxon>
        <taxon>Nematoda</taxon>
        <taxon>Chromadorea</taxon>
        <taxon>Rhabditida</taxon>
        <taxon>Rhabditina</taxon>
        <taxon>Rhabditomorpha</taxon>
        <taxon>Strongyloidea</taxon>
        <taxon>Strongylidae</taxon>
        <taxon>Oesophagostomum</taxon>
    </lineage>
</organism>
<sequence>MRSQAREDFKMCYYWIQAPAGKKVEVTIDKISKGFAVDGCRYGGVEIKTNKDQRLTGYRFCAPEDAGKKLVSYSNRVPIVTFNRLYATKVVLKYRAV</sequence>
<protein>
    <recommendedName>
        <fullName evidence="3">CUB domain-containing protein</fullName>
    </recommendedName>
</protein>
<dbReference type="EMBL" id="KN550230">
    <property type="protein sequence ID" value="KHJ94697.1"/>
    <property type="molecule type" value="Genomic_DNA"/>
</dbReference>
<gene>
    <name evidence="4" type="ORF">OESDEN_05370</name>
</gene>
<dbReference type="AlphaFoldDB" id="A0A0B1TFW8"/>
<dbReference type="SUPFAM" id="SSF49854">
    <property type="entry name" value="Spermadhesin, CUB domain"/>
    <property type="match status" value="1"/>
</dbReference>
<proteinExistence type="predicted"/>
<comment type="caution">
    <text evidence="2">Lacks conserved residue(s) required for the propagation of feature annotation.</text>
</comment>
<keyword evidence="5" id="KW-1185">Reference proteome</keyword>
<dbReference type="InterPro" id="IPR035914">
    <property type="entry name" value="Sperma_CUB_dom_sf"/>
</dbReference>
<dbReference type="PROSITE" id="PS01180">
    <property type="entry name" value="CUB"/>
    <property type="match status" value="1"/>
</dbReference>
<evidence type="ECO:0000256" key="1">
    <source>
        <dbReference type="ARBA" id="ARBA00023157"/>
    </source>
</evidence>
<evidence type="ECO:0000313" key="5">
    <source>
        <dbReference type="Proteomes" id="UP000053660"/>
    </source>
</evidence>
<dbReference type="Pfam" id="PF00431">
    <property type="entry name" value="CUB"/>
    <property type="match status" value="1"/>
</dbReference>
<evidence type="ECO:0000313" key="4">
    <source>
        <dbReference type="EMBL" id="KHJ94697.1"/>
    </source>
</evidence>
<dbReference type="Proteomes" id="UP000053660">
    <property type="component" value="Unassembled WGS sequence"/>
</dbReference>
<feature type="domain" description="CUB" evidence="3">
    <location>
        <begin position="1"/>
        <end position="97"/>
    </location>
</feature>
<dbReference type="OrthoDB" id="5843017at2759"/>
<dbReference type="Gene3D" id="2.60.120.290">
    <property type="entry name" value="Spermadhesin, CUB domain"/>
    <property type="match status" value="1"/>
</dbReference>
<evidence type="ECO:0000256" key="2">
    <source>
        <dbReference type="PROSITE-ProRule" id="PRU00059"/>
    </source>
</evidence>
<name>A0A0B1TFW8_OESDE</name>
<reference evidence="4 5" key="1">
    <citation type="submission" date="2014-03" db="EMBL/GenBank/DDBJ databases">
        <title>Draft genome of the hookworm Oesophagostomum dentatum.</title>
        <authorList>
            <person name="Mitreva M."/>
        </authorList>
    </citation>
    <scope>NUCLEOTIDE SEQUENCE [LARGE SCALE GENOMIC DNA]</scope>
    <source>
        <strain evidence="4 5">OD-Hann</strain>
    </source>
</reference>
<keyword evidence="1" id="KW-1015">Disulfide bond</keyword>
<dbReference type="InterPro" id="IPR000859">
    <property type="entry name" value="CUB_dom"/>
</dbReference>